<proteinExistence type="predicted"/>
<evidence type="ECO:0000256" key="1">
    <source>
        <dbReference type="ARBA" id="ARBA00022603"/>
    </source>
</evidence>
<name>A0A162K6N5_CORDF</name>
<evidence type="ECO:0000313" key="8">
    <source>
        <dbReference type="Proteomes" id="UP000076881"/>
    </source>
</evidence>
<dbReference type="InterPro" id="IPR012967">
    <property type="entry name" value="COMT_dimerisation"/>
</dbReference>
<keyword evidence="1 7" id="KW-0489">Methyltransferase</keyword>
<dbReference type="Proteomes" id="UP000076881">
    <property type="component" value="Unassembled WGS sequence"/>
</dbReference>
<dbReference type="Gene3D" id="3.40.50.150">
    <property type="entry name" value="Vaccinia Virus protein VP39"/>
    <property type="match status" value="1"/>
</dbReference>
<evidence type="ECO:0000256" key="4">
    <source>
        <dbReference type="PIRSR" id="PIRSR005739-1"/>
    </source>
</evidence>
<keyword evidence="2 7" id="KW-0808">Transferase</keyword>
<evidence type="ECO:0000313" key="7">
    <source>
        <dbReference type="EMBL" id="OAA78652.1"/>
    </source>
</evidence>
<protein>
    <submittedName>
        <fullName evidence="7">O-methyltransferase, family 2</fullName>
    </submittedName>
</protein>
<keyword evidence="3" id="KW-0949">S-adenosyl-L-methionine</keyword>
<evidence type="ECO:0000256" key="2">
    <source>
        <dbReference type="ARBA" id="ARBA00022679"/>
    </source>
</evidence>
<feature type="domain" description="O-methyltransferase dimerisation" evidence="6">
    <location>
        <begin position="52"/>
        <end position="120"/>
    </location>
</feature>
<accession>A0A162K6N5</accession>
<feature type="active site" description="Proton acceptor" evidence="4">
    <location>
        <position position="292"/>
    </location>
</feature>
<dbReference type="OrthoDB" id="2410195at2759"/>
<dbReference type="SUPFAM" id="SSF53335">
    <property type="entry name" value="S-adenosyl-L-methionine-dependent methyltransferases"/>
    <property type="match status" value="1"/>
</dbReference>
<dbReference type="Gene3D" id="1.10.10.10">
    <property type="entry name" value="Winged helix-like DNA-binding domain superfamily/Winged helix DNA-binding domain"/>
    <property type="match status" value="1"/>
</dbReference>
<dbReference type="PANTHER" id="PTHR43712:SF1">
    <property type="entry name" value="HYPOTHETICAL O-METHYLTRANSFERASE (EUROFUNG)-RELATED"/>
    <property type="match status" value="1"/>
</dbReference>
<dbReference type="InterPro" id="IPR001077">
    <property type="entry name" value="COMT_C"/>
</dbReference>
<dbReference type="GO" id="GO:0008171">
    <property type="term" value="F:O-methyltransferase activity"/>
    <property type="evidence" value="ECO:0007669"/>
    <property type="project" value="InterPro"/>
</dbReference>
<dbReference type="InterPro" id="IPR036390">
    <property type="entry name" value="WH_DNA-bd_sf"/>
</dbReference>
<dbReference type="GO" id="GO:0046983">
    <property type="term" value="F:protein dimerization activity"/>
    <property type="evidence" value="ECO:0007669"/>
    <property type="project" value="InterPro"/>
</dbReference>
<comment type="caution">
    <text evidence="7">The sequence shown here is derived from an EMBL/GenBank/DDBJ whole genome shotgun (WGS) entry which is preliminary data.</text>
</comment>
<dbReference type="PROSITE" id="PS51683">
    <property type="entry name" value="SAM_OMT_II"/>
    <property type="match status" value="1"/>
</dbReference>
<keyword evidence="8" id="KW-1185">Reference proteome</keyword>
<dbReference type="PIRSF" id="PIRSF005739">
    <property type="entry name" value="O-mtase"/>
    <property type="match status" value="1"/>
</dbReference>
<gene>
    <name evidence="7" type="ORF">LEL_05475</name>
</gene>
<sequence>MEILASVRERALTANGASRKAIIDQLNHLARELETPQDCMQRILYQPITLPVVRAGCDLGLFNHIVDSPQPLSSAQLADKCGASPLLLGRLLRYMASVDVVRETAPDAYSATTTTRTLASRDWQSAVFHNFDVIAPCVAAMPEFLKEHGYRDSQDPADCAFNRGHKTDQRCFSWYPSQPELFAHFNRFMRVQREGMPTWLDKYPYLEAARAAAGPEQVLFVDVGGGVGHQSVALRRALPADVTGRIIVQDLPALTEQAALRREDGVEHMVHDFFAAQPVRGARMYYMRNIMHDWRDDDAVVILRNVRGAMGEESVLLIDDMVLPNSGTHWHAAQLDIVMMAALAARERTRREWEELVPRAGLRVREIYRYTESLGDSIIECVRDDGS</sequence>
<dbReference type="SUPFAM" id="SSF46785">
    <property type="entry name" value="Winged helix' DNA-binding domain"/>
    <property type="match status" value="1"/>
</dbReference>
<evidence type="ECO:0000259" key="5">
    <source>
        <dbReference type="Pfam" id="PF00891"/>
    </source>
</evidence>
<organism evidence="7 8">
    <name type="scientific">Akanthomyces lecanii RCEF 1005</name>
    <dbReference type="NCBI Taxonomy" id="1081108"/>
    <lineage>
        <taxon>Eukaryota</taxon>
        <taxon>Fungi</taxon>
        <taxon>Dikarya</taxon>
        <taxon>Ascomycota</taxon>
        <taxon>Pezizomycotina</taxon>
        <taxon>Sordariomycetes</taxon>
        <taxon>Hypocreomycetidae</taxon>
        <taxon>Hypocreales</taxon>
        <taxon>Cordycipitaceae</taxon>
        <taxon>Akanthomyces</taxon>
        <taxon>Cordyceps confragosa</taxon>
    </lineage>
</organism>
<dbReference type="PANTHER" id="PTHR43712">
    <property type="entry name" value="PUTATIVE (AFU_ORTHOLOGUE AFUA_4G14580)-RELATED"/>
    <property type="match status" value="1"/>
</dbReference>
<dbReference type="InterPro" id="IPR029063">
    <property type="entry name" value="SAM-dependent_MTases_sf"/>
</dbReference>
<dbReference type="InterPro" id="IPR036388">
    <property type="entry name" value="WH-like_DNA-bd_sf"/>
</dbReference>
<dbReference type="AlphaFoldDB" id="A0A162K6N5"/>
<evidence type="ECO:0000259" key="6">
    <source>
        <dbReference type="Pfam" id="PF08100"/>
    </source>
</evidence>
<dbReference type="Pfam" id="PF08100">
    <property type="entry name" value="Dimerisation"/>
    <property type="match status" value="1"/>
</dbReference>
<dbReference type="Pfam" id="PF00891">
    <property type="entry name" value="Methyltransf_2"/>
    <property type="match status" value="1"/>
</dbReference>
<reference evidence="7 8" key="1">
    <citation type="journal article" date="2016" name="Genome Biol. Evol.">
        <title>Divergent and convergent evolution of fungal pathogenicity.</title>
        <authorList>
            <person name="Shang Y."/>
            <person name="Xiao G."/>
            <person name="Zheng P."/>
            <person name="Cen K."/>
            <person name="Zhan S."/>
            <person name="Wang C."/>
        </authorList>
    </citation>
    <scope>NUCLEOTIDE SEQUENCE [LARGE SCALE GENOMIC DNA]</scope>
    <source>
        <strain evidence="7 8">RCEF 1005</strain>
    </source>
</reference>
<feature type="domain" description="O-methyltransferase C-terminal" evidence="5">
    <location>
        <begin position="220"/>
        <end position="362"/>
    </location>
</feature>
<dbReference type="STRING" id="1081108.A0A162K6N5"/>
<dbReference type="GO" id="GO:0032259">
    <property type="term" value="P:methylation"/>
    <property type="evidence" value="ECO:0007669"/>
    <property type="project" value="UniProtKB-KW"/>
</dbReference>
<dbReference type="EMBL" id="AZHF01000003">
    <property type="protein sequence ID" value="OAA78652.1"/>
    <property type="molecule type" value="Genomic_DNA"/>
</dbReference>
<dbReference type="InterPro" id="IPR016461">
    <property type="entry name" value="COMT-like"/>
</dbReference>
<evidence type="ECO:0000256" key="3">
    <source>
        <dbReference type="ARBA" id="ARBA00022691"/>
    </source>
</evidence>